<dbReference type="EnsemblMetazoa" id="HelroT177851">
    <property type="protein sequence ID" value="HelroP177851"/>
    <property type="gene ID" value="HelroG177851"/>
</dbReference>
<dbReference type="EMBL" id="AMQM01006206">
    <property type="status" value="NOT_ANNOTATED_CDS"/>
    <property type="molecule type" value="Genomic_DNA"/>
</dbReference>
<dbReference type="KEGG" id="hro:HELRODRAFT_177851"/>
<dbReference type="HOGENOM" id="CLU_1628861_0_0_1"/>
<protein>
    <submittedName>
        <fullName evidence="1 2">Uncharacterized protein</fullName>
    </submittedName>
</protein>
<dbReference type="RefSeq" id="XP_009024239.1">
    <property type="nucleotide sequence ID" value="XM_009025991.1"/>
</dbReference>
<reference evidence="1 3" key="2">
    <citation type="journal article" date="2013" name="Nature">
        <title>Insights into bilaterian evolution from three spiralian genomes.</title>
        <authorList>
            <person name="Simakov O."/>
            <person name="Marletaz F."/>
            <person name="Cho S.J."/>
            <person name="Edsinger-Gonzales E."/>
            <person name="Havlak P."/>
            <person name="Hellsten U."/>
            <person name="Kuo D.H."/>
            <person name="Larsson T."/>
            <person name="Lv J."/>
            <person name="Arendt D."/>
            <person name="Savage R."/>
            <person name="Osoegawa K."/>
            <person name="de Jong P."/>
            <person name="Grimwood J."/>
            <person name="Chapman J.A."/>
            <person name="Shapiro H."/>
            <person name="Aerts A."/>
            <person name="Otillar R.P."/>
            <person name="Terry A.Y."/>
            <person name="Boore J.L."/>
            <person name="Grigoriev I.V."/>
            <person name="Lindberg D.R."/>
            <person name="Seaver E.C."/>
            <person name="Weisblat D.A."/>
            <person name="Putnam N.H."/>
            <person name="Rokhsar D.S."/>
        </authorList>
    </citation>
    <scope>NUCLEOTIDE SEQUENCE</scope>
</reference>
<evidence type="ECO:0000313" key="1">
    <source>
        <dbReference type="EMBL" id="ESN97788.1"/>
    </source>
</evidence>
<evidence type="ECO:0000313" key="3">
    <source>
        <dbReference type="Proteomes" id="UP000015101"/>
    </source>
</evidence>
<gene>
    <name evidence="2" type="primary">20206482</name>
    <name evidence="1" type="ORF">HELRODRAFT_177851</name>
</gene>
<sequence length="163" mass="18550">MFLVVVNGMRVVDLNRNTDDYSIYKYDKDDELITYNPRHSDTNQMNDELNSINPSANDHIEESNSIVFVKINRTEIFEAAATPAYDEVAPITTISEENISNDPPFEKIFPGDPIVDRMSQIELLTTFTFNFDQMTSTLEADIEVATTATTFDQTDDDNNFSIE</sequence>
<dbReference type="EMBL" id="KB097304">
    <property type="protein sequence ID" value="ESN97788.1"/>
    <property type="molecule type" value="Genomic_DNA"/>
</dbReference>
<dbReference type="AlphaFoldDB" id="T1FCD3"/>
<dbReference type="InParanoid" id="T1FCD3"/>
<organism evidence="2 3">
    <name type="scientific">Helobdella robusta</name>
    <name type="common">Californian leech</name>
    <dbReference type="NCBI Taxonomy" id="6412"/>
    <lineage>
        <taxon>Eukaryota</taxon>
        <taxon>Metazoa</taxon>
        <taxon>Spiralia</taxon>
        <taxon>Lophotrochozoa</taxon>
        <taxon>Annelida</taxon>
        <taxon>Clitellata</taxon>
        <taxon>Hirudinea</taxon>
        <taxon>Rhynchobdellida</taxon>
        <taxon>Glossiphoniidae</taxon>
        <taxon>Helobdella</taxon>
    </lineage>
</organism>
<dbReference type="Proteomes" id="UP000015101">
    <property type="component" value="Unassembled WGS sequence"/>
</dbReference>
<dbReference type="CTD" id="20206482"/>
<dbReference type="GeneID" id="20206482"/>
<proteinExistence type="predicted"/>
<name>T1FCD3_HELRO</name>
<reference evidence="2" key="3">
    <citation type="submission" date="2015-06" db="UniProtKB">
        <authorList>
            <consortium name="EnsemblMetazoa"/>
        </authorList>
    </citation>
    <scope>IDENTIFICATION</scope>
</reference>
<accession>T1FCD3</accession>
<evidence type="ECO:0000313" key="2">
    <source>
        <dbReference type="EnsemblMetazoa" id="HelroP177851"/>
    </source>
</evidence>
<reference evidence="3" key="1">
    <citation type="submission" date="2012-12" db="EMBL/GenBank/DDBJ databases">
        <authorList>
            <person name="Hellsten U."/>
            <person name="Grimwood J."/>
            <person name="Chapman J.A."/>
            <person name="Shapiro H."/>
            <person name="Aerts A."/>
            <person name="Otillar R.P."/>
            <person name="Terry A.Y."/>
            <person name="Boore J.L."/>
            <person name="Simakov O."/>
            <person name="Marletaz F."/>
            <person name="Cho S.-J."/>
            <person name="Edsinger-Gonzales E."/>
            <person name="Havlak P."/>
            <person name="Kuo D.-H."/>
            <person name="Larsson T."/>
            <person name="Lv J."/>
            <person name="Arendt D."/>
            <person name="Savage R."/>
            <person name="Osoegawa K."/>
            <person name="de Jong P."/>
            <person name="Lindberg D.R."/>
            <person name="Seaver E.C."/>
            <person name="Weisblat D.A."/>
            <person name="Putnam N.H."/>
            <person name="Grigoriev I.V."/>
            <person name="Rokhsar D.S."/>
        </authorList>
    </citation>
    <scope>NUCLEOTIDE SEQUENCE</scope>
</reference>
<keyword evidence="3" id="KW-1185">Reference proteome</keyword>